<name>A0A8S5QW13_9CAUD</name>
<reference evidence="1" key="1">
    <citation type="journal article" date="2021" name="Proc. Natl. Acad. Sci. U.S.A.">
        <title>A Catalog of Tens of Thousands of Viruses from Human Metagenomes Reveals Hidden Associations with Chronic Diseases.</title>
        <authorList>
            <person name="Tisza M.J."/>
            <person name="Buck C.B."/>
        </authorList>
    </citation>
    <scope>NUCLEOTIDE SEQUENCE</scope>
    <source>
        <strain evidence="1">CtzAk96</strain>
    </source>
</reference>
<dbReference type="EMBL" id="BK015748">
    <property type="protein sequence ID" value="DAE23162.1"/>
    <property type="molecule type" value="Genomic_DNA"/>
</dbReference>
<sequence>MIATHSVKHNGVWYKPGENIPETADKAVSSLLPESQETVESEKLKKSDISRMSTANLKSLAIEQGINGAEDMSGADLKKVLIEHFGF</sequence>
<accession>A0A8S5QW13</accession>
<organism evidence="1">
    <name type="scientific">Siphoviridae sp. ctzAk96</name>
    <dbReference type="NCBI Taxonomy" id="2826527"/>
    <lineage>
        <taxon>Viruses</taxon>
        <taxon>Duplodnaviria</taxon>
        <taxon>Heunggongvirae</taxon>
        <taxon>Uroviricota</taxon>
        <taxon>Caudoviricetes</taxon>
    </lineage>
</organism>
<proteinExistence type="predicted"/>
<protein>
    <submittedName>
        <fullName evidence="1">Rho termination factor, N-terminal domain</fullName>
    </submittedName>
</protein>
<evidence type="ECO:0000313" key="1">
    <source>
        <dbReference type="EMBL" id="DAE23162.1"/>
    </source>
</evidence>